<comment type="caution">
    <text evidence="1">The sequence shown here is derived from an EMBL/GenBank/DDBJ whole genome shotgun (WGS) entry which is preliminary data.</text>
</comment>
<keyword evidence="2" id="KW-1185">Reference proteome</keyword>
<protein>
    <submittedName>
        <fullName evidence="1">Uncharacterized protein</fullName>
    </submittedName>
</protein>
<evidence type="ECO:0000313" key="2">
    <source>
        <dbReference type="Proteomes" id="UP001336015"/>
    </source>
</evidence>
<dbReference type="Proteomes" id="UP001336015">
    <property type="component" value="Unassembled WGS sequence"/>
</dbReference>
<dbReference type="EMBL" id="JAJGWQ010000003">
    <property type="protein sequence ID" value="MEB3782377.1"/>
    <property type="molecule type" value="Genomic_DNA"/>
</dbReference>
<accession>A0ABU6BQC1</accession>
<sequence length="144" mass="16143">MKRQPIRLDNEEILADFDPLLNPKPAALAVVEAPTPEQVATPETAKSVAEKGLESYLNTWNEAPAKYEHMAFNEETKALVEAVQELEAFKNSGSKRPSMMKNKAQAFQRFAQMGMLLMLQAETDTEIAKTFADLFQKSKPAKDR</sequence>
<name>A0ABU6BQC1_9PSED</name>
<reference evidence="1 2" key="1">
    <citation type="journal article" date="2023" name="Int J Dairy Technol">
        <title>Genome based analysis of Pseudomonas paracarnis RQ057, a strain responsible for blue discoloration spoilage in processed cheese.</title>
        <authorList>
            <person name="Rodrigues Rd.S."/>
            <person name="Machado S.G."/>
            <person name="de Carvalho A.F."/>
            <person name="Nero L.A."/>
        </authorList>
    </citation>
    <scope>NUCLEOTIDE SEQUENCE [LARGE SCALE GENOMIC DNA]</scope>
    <source>
        <strain evidence="1 2">RQ057</strain>
    </source>
</reference>
<proteinExistence type="predicted"/>
<organism evidence="1 2">
    <name type="scientific">Pseudomonas paracarnis</name>
    <dbReference type="NCBI Taxonomy" id="2750625"/>
    <lineage>
        <taxon>Bacteria</taxon>
        <taxon>Pseudomonadati</taxon>
        <taxon>Pseudomonadota</taxon>
        <taxon>Gammaproteobacteria</taxon>
        <taxon>Pseudomonadales</taxon>
        <taxon>Pseudomonadaceae</taxon>
        <taxon>Pseudomonas</taxon>
    </lineage>
</organism>
<evidence type="ECO:0000313" key="1">
    <source>
        <dbReference type="EMBL" id="MEB3782377.1"/>
    </source>
</evidence>
<gene>
    <name evidence="1" type="ORF">LLW09_07390</name>
</gene>
<dbReference type="RefSeq" id="WP_324835903.1">
    <property type="nucleotide sequence ID" value="NZ_JAJGWQ010000003.1"/>
</dbReference>